<organism evidence="6 7">
    <name type="scientific">Clostridium butyricum</name>
    <dbReference type="NCBI Taxonomy" id="1492"/>
    <lineage>
        <taxon>Bacteria</taxon>
        <taxon>Bacillati</taxon>
        <taxon>Bacillota</taxon>
        <taxon>Clostridia</taxon>
        <taxon>Eubacteriales</taxon>
        <taxon>Clostridiaceae</taxon>
        <taxon>Clostridium</taxon>
    </lineage>
</organism>
<sequence length="169" mass="18588">MKIFNNKYLIPVWTILRVWLGFQWLIPGLEKIKDPTWVGSEAGVAITGFLKGALAKSTGDHPAVQWRYARFVESVALPNVKIFTYLVPYGEVLVGISLILGAFTIAGLLGGAFMNLNYLLAGTTSTNPILYTAAIILIAAGVNAYKIGVDKFLIEYWNKKHGKSLKSVR</sequence>
<dbReference type="Pfam" id="PF07681">
    <property type="entry name" value="DoxX"/>
    <property type="match status" value="1"/>
</dbReference>
<comment type="subcellular location">
    <subcellularLocation>
        <location evidence="1">Membrane</location>
        <topology evidence="1">Multi-pass membrane protein</topology>
    </subcellularLocation>
</comment>
<name>A0A6L9EN83_CLOBU</name>
<evidence type="ECO:0000256" key="4">
    <source>
        <dbReference type="ARBA" id="ARBA00023136"/>
    </source>
</evidence>
<keyword evidence="4 5" id="KW-0472">Membrane</keyword>
<accession>A0A6L9EN83</accession>
<evidence type="ECO:0000256" key="3">
    <source>
        <dbReference type="ARBA" id="ARBA00022989"/>
    </source>
</evidence>
<gene>
    <name evidence="6" type="ORF">GND98_006210</name>
</gene>
<feature type="transmembrane region" description="Helical" evidence="5">
    <location>
        <begin position="128"/>
        <end position="148"/>
    </location>
</feature>
<feature type="transmembrane region" description="Helical" evidence="5">
    <location>
        <begin position="92"/>
        <end position="116"/>
    </location>
</feature>
<keyword evidence="2 5" id="KW-0812">Transmembrane</keyword>
<dbReference type="AlphaFoldDB" id="A0A6L9EN83"/>
<dbReference type="InterPro" id="IPR032808">
    <property type="entry name" value="DoxX"/>
</dbReference>
<comment type="caution">
    <text evidence="6">The sequence shown here is derived from an EMBL/GenBank/DDBJ whole genome shotgun (WGS) entry which is preliminary data.</text>
</comment>
<keyword evidence="3 5" id="KW-1133">Transmembrane helix</keyword>
<dbReference type="Proteomes" id="UP000474042">
    <property type="component" value="Unassembled WGS sequence"/>
</dbReference>
<dbReference type="GO" id="GO:0016020">
    <property type="term" value="C:membrane"/>
    <property type="evidence" value="ECO:0007669"/>
    <property type="project" value="UniProtKB-SubCell"/>
</dbReference>
<proteinExistence type="predicted"/>
<evidence type="ECO:0000256" key="2">
    <source>
        <dbReference type="ARBA" id="ARBA00022692"/>
    </source>
</evidence>
<evidence type="ECO:0000256" key="1">
    <source>
        <dbReference type="ARBA" id="ARBA00004141"/>
    </source>
</evidence>
<protein>
    <submittedName>
        <fullName evidence="6">DoxX family membrane protein</fullName>
    </submittedName>
</protein>
<evidence type="ECO:0000313" key="6">
    <source>
        <dbReference type="EMBL" id="NAS17475.1"/>
    </source>
</evidence>
<dbReference type="EMBL" id="WOFV02000013">
    <property type="protein sequence ID" value="NAS17475.1"/>
    <property type="molecule type" value="Genomic_DNA"/>
</dbReference>
<evidence type="ECO:0000256" key="5">
    <source>
        <dbReference type="SAM" id="Phobius"/>
    </source>
</evidence>
<evidence type="ECO:0000313" key="7">
    <source>
        <dbReference type="Proteomes" id="UP000474042"/>
    </source>
</evidence>
<reference evidence="6 7" key="1">
    <citation type="submission" date="2020-01" db="EMBL/GenBank/DDBJ databases">
        <title>Genome sequence of a 1,3-propanediol producer, Clostridium butyricum S3.</title>
        <authorList>
            <person name="Zhou J."/>
        </authorList>
    </citation>
    <scope>NUCLEOTIDE SEQUENCE [LARGE SCALE GENOMIC DNA]</scope>
    <source>
        <strain evidence="6 7">S3</strain>
    </source>
</reference>
<dbReference type="PANTHER" id="PTHR39157:SF1">
    <property type="entry name" value="DOXX FAMILY PROTEIN"/>
    <property type="match status" value="1"/>
</dbReference>
<dbReference type="PANTHER" id="PTHR39157">
    <property type="entry name" value="INTEGRAL MEMBRANE PROTEIN-RELATED"/>
    <property type="match status" value="1"/>
</dbReference>